<dbReference type="Pfam" id="PF18962">
    <property type="entry name" value="Por_Secre_tail"/>
    <property type="match status" value="1"/>
</dbReference>
<reference evidence="3 4" key="1">
    <citation type="submission" date="2020-11" db="EMBL/GenBank/DDBJ databases">
        <title>P. mediterranea TC4 genome.</title>
        <authorList>
            <person name="Molmeret M."/>
        </authorList>
    </citation>
    <scope>NUCLEOTIDE SEQUENCE [LARGE SCALE GENOMIC DNA]</scope>
    <source>
        <strain evidence="3 4">TC4</strain>
    </source>
</reference>
<proteinExistence type="predicted"/>
<dbReference type="EMBL" id="JADKYU010000661">
    <property type="protein sequence ID" value="MBF4985136.1"/>
    <property type="molecule type" value="Genomic_DNA"/>
</dbReference>
<accession>A0ABS0A7P1</accession>
<evidence type="ECO:0000259" key="2">
    <source>
        <dbReference type="Pfam" id="PF18962"/>
    </source>
</evidence>
<keyword evidence="4" id="KW-1185">Reference proteome</keyword>
<keyword evidence="1" id="KW-0732">Signal</keyword>
<evidence type="ECO:0000256" key="1">
    <source>
        <dbReference type="ARBA" id="ARBA00022729"/>
    </source>
</evidence>
<evidence type="ECO:0000313" key="3">
    <source>
        <dbReference type="EMBL" id="MBF4985136.1"/>
    </source>
</evidence>
<sequence>LISGMNAIATNEAHQIFYERLLLKDIHGTVKNQVDAALSASDNEINVVSLYPNPVNELLFIETIEPISSIKIYNQLGQLVLEDQDVINMINLQHLESGYYIVHLYIGNKVLYRKVIKK</sequence>
<evidence type="ECO:0000313" key="4">
    <source>
        <dbReference type="Proteomes" id="UP001194729"/>
    </source>
</evidence>
<comment type="caution">
    <text evidence="3">The sequence shown here is derived from an EMBL/GenBank/DDBJ whole genome shotgun (WGS) entry which is preliminary data.</text>
</comment>
<feature type="domain" description="Secretion system C-terminal sorting" evidence="2">
    <location>
        <begin position="50"/>
        <end position="116"/>
    </location>
</feature>
<dbReference type="Proteomes" id="UP001194729">
    <property type="component" value="Unassembled WGS sequence"/>
</dbReference>
<feature type="non-terminal residue" evidence="3">
    <location>
        <position position="1"/>
    </location>
</feature>
<dbReference type="NCBIfam" id="TIGR04183">
    <property type="entry name" value="Por_Secre_tail"/>
    <property type="match status" value="1"/>
</dbReference>
<dbReference type="InterPro" id="IPR026444">
    <property type="entry name" value="Secre_tail"/>
</dbReference>
<protein>
    <submittedName>
        <fullName evidence="3">T9SS type A sorting domain-containing protein</fullName>
    </submittedName>
</protein>
<name>A0ABS0A7P1_9FLAO</name>
<gene>
    <name evidence="3" type="ORF">FNJ87_12615</name>
</gene>
<organism evidence="3 4">
    <name type="scientific">Nonlabens mediterrranea</name>
    <dbReference type="NCBI Taxonomy" id="1419947"/>
    <lineage>
        <taxon>Bacteria</taxon>
        <taxon>Pseudomonadati</taxon>
        <taxon>Bacteroidota</taxon>
        <taxon>Flavobacteriia</taxon>
        <taxon>Flavobacteriales</taxon>
        <taxon>Flavobacteriaceae</taxon>
        <taxon>Nonlabens</taxon>
    </lineage>
</organism>